<dbReference type="CDD" id="cd00371">
    <property type="entry name" value="HMA"/>
    <property type="match status" value="1"/>
</dbReference>
<dbReference type="InterPro" id="IPR041854">
    <property type="entry name" value="BFD-like_2Fe2S-bd_dom_sf"/>
</dbReference>
<dbReference type="Gene3D" id="2.20.25.270">
    <property type="match status" value="1"/>
</dbReference>
<comment type="subcellular location">
    <subcellularLocation>
        <location evidence="1">Cell inner membrane</location>
        <topology evidence="1">Multi-pass membrane protein</topology>
    </subcellularLocation>
</comment>
<dbReference type="Gene3D" id="3.30.70.100">
    <property type="match status" value="1"/>
</dbReference>
<dbReference type="EMBL" id="SJPL01000001">
    <property type="protein sequence ID" value="TWT71490.1"/>
    <property type="molecule type" value="Genomic_DNA"/>
</dbReference>
<evidence type="ECO:0000256" key="5">
    <source>
        <dbReference type="ARBA" id="ARBA00022466"/>
    </source>
</evidence>
<dbReference type="PROSITE" id="PS50846">
    <property type="entry name" value="HMA_2"/>
    <property type="match status" value="1"/>
</dbReference>
<keyword evidence="4" id="KW-0813">Transport</keyword>
<keyword evidence="10" id="KW-0476">Mercury</keyword>
<dbReference type="Pfam" id="PF18423">
    <property type="entry name" value="zf_CopZ"/>
    <property type="match status" value="1"/>
</dbReference>
<dbReference type="CDD" id="cd10141">
    <property type="entry name" value="CopZ-like_Fer2_BFD-like"/>
    <property type="match status" value="1"/>
</dbReference>
<dbReference type="AlphaFoldDB" id="A0A5C5Y853"/>
<feature type="transmembrane region" description="Helical" evidence="15">
    <location>
        <begin position="228"/>
        <end position="248"/>
    </location>
</feature>
<dbReference type="SUPFAM" id="SSF55008">
    <property type="entry name" value="HMA, heavy metal-associated domain"/>
    <property type="match status" value="1"/>
</dbReference>
<gene>
    <name evidence="17" type="ORF">Pan14r_38000</name>
</gene>
<evidence type="ECO:0000256" key="7">
    <source>
        <dbReference type="ARBA" id="ARBA00022519"/>
    </source>
</evidence>
<protein>
    <recommendedName>
        <fullName evidence="3">Mercuric transport protein MerT</fullName>
    </recommendedName>
    <alternativeName>
        <fullName evidence="13">Mercury ion transport protein</fullName>
    </alternativeName>
</protein>
<keyword evidence="7" id="KW-0997">Cell inner membrane</keyword>
<dbReference type="GO" id="GO:0046872">
    <property type="term" value="F:metal ion binding"/>
    <property type="evidence" value="ECO:0007669"/>
    <property type="project" value="UniProtKB-KW"/>
</dbReference>
<feature type="transmembrane region" description="Helical" evidence="15">
    <location>
        <begin position="289"/>
        <end position="312"/>
    </location>
</feature>
<evidence type="ECO:0000256" key="8">
    <source>
        <dbReference type="ARBA" id="ARBA00022692"/>
    </source>
</evidence>
<evidence type="ECO:0000256" key="11">
    <source>
        <dbReference type="ARBA" id="ARBA00022989"/>
    </source>
</evidence>
<keyword evidence="12 15" id="KW-0472">Membrane</keyword>
<name>A0A5C5Y853_9PLAN</name>
<dbReference type="InterPro" id="IPR003457">
    <property type="entry name" value="Transprt_MerT"/>
</dbReference>
<dbReference type="Pfam" id="PF02411">
    <property type="entry name" value="MerT"/>
    <property type="match status" value="1"/>
</dbReference>
<dbReference type="Pfam" id="PF00403">
    <property type="entry name" value="HMA"/>
    <property type="match status" value="1"/>
</dbReference>
<evidence type="ECO:0000313" key="17">
    <source>
        <dbReference type="EMBL" id="TWT71490.1"/>
    </source>
</evidence>
<accession>A0A5C5Y853</accession>
<evidence type="ECO:0000256" key="9">
    <source>
        <dbReference type="ARBA" id="ARBA00022723"/>
    </source>
</evidence>
<evidence type="ECO:0000256" key="14">
    <source>
        <dbReference type="ARBA" id="ARBA00045720"/>
    </source>
</evidence>
<evidence type="ECO:0000256" key="6">
    <source>
        <dbReference type="ARBA" id="ARBA00022475"/>
    </source>
</evidence>
<dbReference type="InterPro" id="IPR036163">
    <property type="entry name" value="HMA_dom_sf"/>
</dbReference>
<reference evidence="17 18" key="1">
    <citation type="submission" date="2019-02" db="EMBL/GenBank/DDBJ databases">
        <title>Deep-cultivation of Planctomycetes and their phenomic and genomic characterization uncovers novel biology.</title>
        <authorList>
            <person name="Wiegand S."/>
            <person name="Jogler M."/>
            <person name="Boedeker C."/>
            <person name="Pinto D."/>
            <person name="Vollmers J."/>
            <person name="Rivas-Marin E."/>
            <person name="Kohn T."/>
            <person name="Peeters S.H."/>
            <person name="Heuer A."/>
            <person name="Rast P."/>
            <person name="Oberbeckmann S."/>
            <person name="Bunk B."/>
            <person name="Jeske O."/>
            <person name="Meyerdierks A."/>
            <person name="Storesund J.E."/>
            <person name="Kallscheuer N."/>
            <person name="Luecker S."/>
            <person name="Lage O.M."/>
            <person name="Pohl T."/>
            <person name="Merkel B.J."/>
            <person name="Hornburger P."/>
            <person name="Mueller R.-W."/>
            <person name="Bruemmer F."/>
            <person name="Labrenz M."/>
            <person name="Spormann A.M."/>
            <person name="Op Den Camp H."/>
            <person name="Overmann J."/>
            <person name="Amann R."/>
            <person name="Jetten M.S.M."/>
            <person name="Mascher T."/>
            <person name="Medema M.H."/>
            <person name="Devos D.P."/>
            <person name="Kaster A.-K."/>
            <person name="Ovreas L."/>
            <person name="Rohde M."/>
            <person name="Galperin M.Y."/>
            <person name="Jogler C."/>
        </authorList>
    </citation>
    <scope>NUCLEOTIDE SEQUENCE [LARGE SCALE GENOMIC DNA]</scope>
    <source>
        <strain evidence="17 18">Pan14r</strain>
    </source>
</reference>
<evidence type="ECO:0000256" key="3">
    <source>
        <dbReference type="ARBA" id="ARBA00017053"/>
    </source>
</evidence>
<keyword evidence="9" id="KW-0479">Metal-binding</keyword>
<keyword evidence="8 15" id="KW-0812">Transmembrane</keyword>
<feature type="domain" description="HMA" evidence="16">
    <location>
        <begin position="325"/>
        <end position="392"/>
    </location>
</feature>
<evidence type="ECO:0000256" key="12">
    <source>
        <dbReference type="ARBA" id="ARBA00023136"/>
    </source>
</evidence>
<keyword evidence="6" id="KW-1003">Cell membrane</keyword>
<evidence type="ECO:0000256" key="13">
    <source>
        <dbReference type="ARBA" id="ARBA00030934"/>
    </source>
</evidence>
<dbReference type="Proteomes" id="UP000317238">
    <property type="component" value="Unassembled WGS sequence"/>
</dbReference>
<organism evidence="17 18">
    <name type="scientific">Crateriforma conspicua</name>
    <dbReference type="NCBI Taxonomy" id="2527996"/>
    <lineage>
        <taxon>Bacteria</taxon>
        <taxon>Pseudomonadati</taxon>
        <taxon>Planctomycetota</taxon>
        <taxon>Planctomycetia</taxon>
        <taxon>Planctomycetales</taxon>
        <taxon>Planctomycetaceae</taxon>
        <taxon>Crateriforma</taxon>
    </lineage>
</organism>
<proteinExistence type="inferred from homology"/>
<dbReference type="GO" id="GO:0015097">
    <property type="term" value="F:mercury ion transmembrane transporter activity"/>
    <property type="evidence" value="ECO:0007669"/>
    <property type="project" value="InterPro"/>
</dbReference>
<evidence type="ECO:0000256" key="2">
    <source>
        <dbReference type="ARBA" id="ARBA00008224"/>
    </source>
</evidence>
<sequence>MSKQTETTKRVQCPSCGYEAKRVSTLTLGTLLEDELAEQLTAYSRSCCATEGEGCASVKGDSGWRFCLSQDCDVVYFTEEGDTQFTKPQLKVSVGIKESSGERPLCYCFGHSVASIKEELGTKGYSDALADIRAKMKDPGCHCETSNPSGSCCLGSVTKGIQIAQEEMRMNDSTVTPASTAKSSSGETVAKIVTIVSAIMASACCWLPLLLLAVGVSGAGIAATLETYRPLFIAVTFGFLGAAFYFTYRPKKTAAETGHDCCPSESTVAGDCCAPTGNSRFNMMALNKVMLWGVTVLAIGLLFFPSYVGVFLGTADDSALSENMNQAVFKVDGMTCEGCSAIAAESIKTVPGVLAVEVNYERGEAVVGTENCCPMPRDEILAAIKNAGFSGTFNQSVETKTPPRVVRQ</sequence>
<feature type="transmembrane region" description="Helical" evidence="15">
    <location>
        <begin position="192"/>
        <end position="216"/>
    </location>
</feature>
<dbReference type="InterPro" id="IPR040890">
    <property type="entry name" value="Znf_CopZ"/>
</dbReference>
<evidence type="ECO:0000256" key="15">
    <source>
        <dbReference type="SAM" id="Phobius"/>
    </source>
</evidence>
<evidence type="ECO:0000259" key="16">
    <source>
        <dbReference type="PROSITE" id="PS50846"/>
    </source>
</evidence>
<comment type="function">
    <text evidence="14">Involved in mercury resistance. Probably transfers a mercuric ion from the periplasmic Hg(2+)-binding protein MerP to the cytoplasmic mercuric reductase MerA.</text>
</comment>
<dbReference type="Gene3D" id="1.10.10.1100">
    <property type="entry name" value="BFD-like [2Fe-2S]-binding domain"/>
    <property type="match status" value="1"/>
</dbReference>
<dbReference type="Gene3D" id="1.10.287.910">
    <property type="entry name" value="bacterial mercury transporter, merf"/>
    <property type="match status" value="1"/>
</dbReference>
<dbReference type="GO" id="GO:0005886">
    <property type="term" value="C:plasma membrane"/>
    <property type="evidence" value="ECO:0007669"/>
    <property type="project" value="UniProtKB-SubCell"/>
</dbReference>
<comment type="similarity">
    <text evidence="2">Belongs to the MerT family.</text>
</comment>
<keyword evidence="5" id="KW-0475">Mercuric resistance</keyword>
<evidence type="ECO:0000256" key="1">
    <source>
        <dbReference type="ARBA" id="ARBA00004429"/>
    </source>
</evidence>
<comment type="caution">
    <text evidence="17">The sequence shown here is derived from an EMBL/GenBank/DDBJ whole genome shotgun (WGS) entry which is preliminary data.</text>
</comment>
<evidence type="ECO:0000256" key="4">
    <source>
        <dbReference type="ARBA" id="ARBA00022448"/>
    </source>
</evidence>
<evidence type="ECO:0000256" key="10">
    <source>
        <dbReference type="ARBA" id="ARBA00022914"/>
    </source>
</evidence>
<evidence type="ECO:0000313" key="18">
    <source>
        <dbReference type="Proteomes" id="UP000317238"/>
    </source>
</evidence>
<keyword evidence="11 15" id="KW-1133">Transmembrane helix</keyword>
<keyword evidence="18" id="KW-1185">Reference proteome</keyword>
<dbReference type="InterPro" id="IPR006121">
    <property type="entry name" value="HMA_dom"/>
</dbReference>